<dbReference type="InterPro" id="IPR028939">
    <property type="entry name" value="P5C_Rdtase_cat_N"/>
</dbReference>
<accession>A0A1I1GD18</accession>
<protein>
    <recommendedName>
        <fullName evidence="2">Pyrroline-5-carboxylate reductase catalytic N-terminal domain-containing protein</fullName>
    </recommendedName>
</protein>
<dbReference type="AlphaFoldDB" id="A0A1I1GD18"/>
<dbReference type="GO" id="GO:0016491">
    <property type="term" value="F:oxidoreductase activity"/>
    <property type="evidence" value="ECO:0007669"/>
    <property type="project" value="UniProtKB-KW"/>
</dbReference>
<name>A0A1I1GD18_NATHA</name>
<dbReference type="InterPro" id="IPR051267">
    <property type="entry name" value="STEAP_metalloreductase"/>
</dbReference>
<dbReference type="PANTHER" id="PTHR14239">
    <property type="entry name" value="DUDULIN-RELATED"/>
    <property type="match status" value="1"/>
</dbReference>
<dbReference type="Pfam" id="PF03807">
    <property type="entry name" value="F420_oxidored"/>
    <property type="match status" value="1"/>
</dbReference>
<gene>
    <name evidence="3" type="ORF">SAMN05444422_104124</name>
</gene>
<keyword evidence="1" id="KW-0560">Oxidoreductase</keyword>
<dbReference type="Proteomes" id="UP000199161">
    <property type="component" value="Unassembled WGS sequence"/>
</dbReference>
<organism evidence="3 4">
    <name type="scientific">Natronobacterium haloterrestre</name>
    <name type="common">Halobiforma haloterrestris</name>
    <dbReference type="NCBI Taxonomy" id="148448"/>
    <lineage>
        <taxon>Archaea</taxon>
        <taxon>Methanobacteriati</taxon>
        <taxon>Methanobacteriota</taxon>
        <taxon>Stenosarchaea group</taxon>
        <taxon>Halobacteria</taxon>
        <taxon>Halobacteriales</taxon>
        <taxon>Natrialbaceae</taxon>
        <taxon>Natronobacterium</taxon>
    </lineage>
</organism>
<feature type="domain" description="Pyrroline-5-carboxylate reductase catalytic N-terminal" evidence="2">
    <location>
        <begin position="3"/>
        <end position="88"/>
    </location>
</feature>
<reference evidence="4" key="1">
    <citation type="submission" date="2016-10" db="EMBL/GenBank/DDBJ databases">
        <authorList>
            <person name="Varghese N."/>
            <person name="Submissions S."/>
        </authorList>
    </citation>
    <scope>NUCLEOTIDE SEQUENCE [LARGE SCALE GENOMIC DNA]</scope>
    <source>
        <strain evidence="4">DSM 13078</strain>
    </source>
</reference>
<evidence type="ECO:0000313" key="3">
    <source>
        <dbReference type="EMBL" id="SFC07223.1"/>
    </source>
</evidence>
<dbReference type="Gene3D" id="3.40.50.720">
    <property type="entry name" value="NAD(P)-binding Rossmann-like Domain"/>
    <property type="match status" value="1"/>
</dbReference>
<dbReference type="EMBL" id="FOKW01000004">
    <property type="protein sequence ID" value="SFC07223.1"/>
    <property type="molecule type" value="Genomic_DNA"/>
</dbReference>
<proteinExistence type="predicted"/>
<dbReference type="OrthoDB" id="8635at2157"/>
<evidence type="ECO:0000259" key="2">
    <source>
        <dbReference type="Pfam" id="PF03807"/>
    </source>
</evidence>
<dbReference type="InterPro" id="IPR036291">
    <property type="entry name" value="NAD(P)-bd_dom_sf"/>
</dbReference>
<keyword evidence="4" id="KW-1185">Reference proteome</keyword>
<evidence type="ECO:0000313" key="4">
    <source>
        <dbReference type="Proteomes" id="UP000199161"/>
    </source>
</evidence>
<sequence>MNVGIIGTGAVGRALAEGFRAVGHEHDVVLGSRNPETVEGTDAEVTTQRRAAERGDVVVLAVPARVVADVAADLRDALADKPVVDAANEYPSATSEPSLAAQVADATPDSSVVKAFNTIGANRMTDPVVDGERATMFLAGDEDALGTVGALARDLGFEPLVAGDLSAAAYLEDLARFWIHLSREYGRDIAFRLLQEG</sequence>
<dbReference type="SUPFAM" id="SSF51735">
    <property type="entry name" value="NAD(P)-binding Rossmann-fold domains"/>
    <property type="match status" value="1"/>
</dbReference>
<evidence type="ECO:0000256" key="1">
    <source>
        <dbReference type="ARBA" id="ARBA00023002"/>
    </source>
</evidence>